<organism evidence="5 6">
    <name type="scientific">Urocitellus parryii</name>
    <name type="common">Arctic ground squirrel</name>
    <name type="synonym">Spermophilus parryii</name>
    <dbReference type="NCBI Taxonomy" id="9999"/>
    <lineage>
        <taxon>Eukaryota</taxon>
        <taxon>Metazoa</taxon>
        <taxon>Chordata</taxon>
        <taxon>Craniata</taxon>
        <taxon>Vertebrata</taxon>
        <taxon>Euteleostomi</taxon>
        <taxon>Mammalia</taxon>
        <taxon>Eutheria</taxon>
        <taxon>Euarchontoglires</taxon>
        <taxon>Glires</taxon>
        <taxon>Rodentia</taxon>
        <taxon>Sciuromorpha</taxon>
        <taxon>Sciuridae</taxon>
        <taxon>Xerinae</taxon>
        <taxon>Marmotini</taxon>
        <taxon>Urocitellus</taxon>
    </lineage>
</organism>
<keyword evidence="6" id="KW-1185">Reference proteome</keyword>
<dbReference type="AlphaFoldDB" id="A0A8D2H9M4"/>
<reference evidence="5" key="2">
    <citation type="submission" date="2025-09" db="UniProtKB">
        <authorList>
            <consortium name="Ensembl"/>
        </authorList>
    </citation>
    <scope>IDENTIFICATION</scope>
</reference>
<dbReference type="GO" id="GO:0004252">
    <property type="term" value="F:serine-type endopeptidase activity"/>
    <property type="evidence" value="ECO:0007669"/>
    <property type="project" value="InterPro"/>
</dbReference>
<protein>
    <submittedName>
        <fullName evidence="5">Cathepsin G</fullName>
    </submittedName>
</protein>
<dbReference type="Gene3D" id="2.40.10.10">
    <property type="entry name" value="Trypsin-like serine proteases"/>
    <property type="match status" value="2"/>
</dbReference>
<dbReference type="PANTHER" id="PTHR24271">
    <property type="entry name" value="KALLIKREIN-RELATED"/>
    <property type="match status" value="1"/>
</dbReference>
<evidence type="ECO:0000256" key="3">
    <source>
        <dbReference type="ARBA" id="ARBA00023157"/>
    </source>
</evidence>
<proteinExistence type="predicted"/>
<keyword evidence="1" id="KW-0732">Signal</keyword>
<evidence type="ECO:0000313" key="6">
    <source>
        <dbReference type="Proteomes" id="UP000694417"/>
    </source>
</evidence>
<evidence type="ECO:0000256" key="2">
    <source>
        <dbReference type="ARBA" id="ARBA00023145"/>
    </source>
</evidence>
<name>A0A8D2H9M4_UROPR</name>
<reference evidence="5" key="1">
    <citation type="submission" date="2025-08" db="UniProtKB">
        <authorList>
            <consortium name="Ensembl"/>
        </authorList>
    </citation>
    <scope>IDENTIFICATION</scope>
</reference>
<dbReference type="GO" id="GO:0005737">
    <property type="term" value="C:cytoplasm"/>
    <property type="evidence" value="ECO:0007669"/>
    <property type="project" value="TreeGrafter"/>
</dbReference>
<dbReference type="InterPro" id="IPR001254">
    <property type="entry name" value="Trypsin_dom"/>
</dbReference>
<dbReference type="SUPFAM" id="SSF50494">
    <property type="entry name" value="Trypsin-like serine proteases"/>
    <property type="match status" value="2"/>
</dbReference>
<gene>
    <name evidence="5" type="primary">CTSG</name>
</gene>
<evidence type="ECO:0000259" key="4">
    <source>
        <dbReference type="Pfam" id="PF00089"/>
    </source>
</evidence>
<dbReference type="GO" id="GO:0006508">
    <property type="term" value="P:proteolysis"/>
    <property type="evidence" value="ECO:0007669"/>
    <property type="project" value="InterPro"/>
</dbReference>
<sequence>IFHPQTPPFFLTTADPTHPSFLSEEIIGGHEAKPHSYPYMAYLRAQTSRGGHTCGGFLVREDFVMTAGDSGGPLVCNNVAQGIVSYGERTGTPPAVFTRILSYLPWIKRTMGRFEWQDQTEMPHD</sequence>
<dbReference type="Proteomes" id="UP000694417">
    <property type="component" value="Unplaced"/>
</dbReference>
<accession>A0A8D2H9M4</accession>
<keyword evidence="3" id="KW-1015">Disulfide bond</keyword>
<dbReference type="Ensembl" id="ENSUPAT00010010470.1">
    <property type="protein sequence ID" value="ENSUPAP00010009099.1"/>
    <property type="gene ID" value="ENSUPAG00010007358.1"/>
</dbReference>
<dbReference type="InterPro" id="IPR009003">
    <property type="entry name" value="Peptidase_S1_PA"/>
</dbReference>
<dbReference type="GeneTree" id="ENSGT01030000234551"/>
<feature type="domain" description="Peptidase S1" evidence="4">
    <location>
        <begin position="68"/>
        <end position="107"/>
    </location>
</feature>
<evidence type="ECO:0000313" key="5">
    <source>
        <dbReference type="Ensembl" id="ENSUPAP00010009099.1"/>
    </source>
</evidence>
<evidence type="ECO:0000256" key="1">
    <source>
        <dbReference type="ARBA" id="ARBA00022729"/>
    </source>
</evidence>
<keyword evidence="2" id="KW-0865">Zymogen</keyword>
<dbReference type="Pfam" id="PF00089">
    <property type="entry name" value="Trypsin"/>
    <property type="match status" value="1"/>
</dbReference>
<dbReference type="PANTHER" id="PTHR24271:SF81">
    <property type="entry name" value="GRANZYME B"/>
    <property type="match status" value="1"/>
</dbReference>
<dbReference type="InterPro" id="IPR043504">
    <property type="entry name" value="Peptidase_S1_PA_chymotrypsin"/>
</dbReference>